<organism evidence="1 2">
    <name type="scientific">Fonsecaea monophora</name>
    <dbReference type="NCBI Taxonomy" id="254056"/>
    <lineage>
        <taxon>Eukaryota</taxon>
        <taxon>Fungi</taxon>
        <taxon>Dikarya</taxon>
        <taxon>Ascomycota</taxon>
        <taxon>Pezizomycotina</taxon>
        <taxon>Eurotiomycetes</taxon>
        <taxon>Chaetothyriomycetidae</taxon>
        <taxon>Chaetothyriales</taxon>
        <taxon>Herpotrichiellaceae</taxon>
        <taxon>Fonsecaea</taxon>
    </lineage>
</organism>
<proteinExistence type="predicted"/>
<evidence type="ECO:0000313" key="1">
    <source>
        <dbReference type="EMBL" id="OAG36271.1"/>
    </source>
</evidence>
<reference evidence="1 2" key="1">
    <citation type="submission" date="2016-03" db="EMBL/GenBank/DDBJ databases">
        <title>Draft genome sequence of the Fonsecaea monophora CBS 269.37.</title>
        <authorList>
            <person name="Bombassaro A."/>
            <person name="Vinicius W.A."/>
            <person name="De Hoog S."/>
            <person name="Sun J."/>
            <person name="Souza E.M."/>
            <person name="Raittz R.T."/>
            <person name="Costa F."/>
            <person name="Leao A.C."/>
            <person name="Tadra-Sfeir M.Z."/>
            <person name="Baura V."/>
            <person name="Balsanelli E."/>
            <person name="Pedrosa F.O."/>
            <person name="Moreno L.F."/>
            <person name="Steffens M.B."/>
            <person name="Xi L."/>
            <person name="Bocca A.L."/>
            <person name="Felipe M.S."/>
            <person name="Teixeira M."/>
            <person name="Telles Filho F.Q."/>
            <person name="Azevedo C.M."/>
            <person name="Gomes R."/>
            <person name="Vicente V.A."/>
        </authorList>
    </citation>
    <scope>NUCLEOTIDE SEQUENCE [LARGE SCALE GENOMIC DNA]</scope>
    <source>
        <strain evidence="1 2">CBS 269.37</strain>
    </source>
</reference>
<evidence type="ECO:0000313" key="2">
    <source>
        <dbReference type="Proteomes" id="UP000077002"/>
    </source>
</evidence>
<sequence>MRTLKRRKVWFINLQPREFSTNPVQRGSQEACGYEEEVQGAPSSSSTLVFELLGAIEYYIYYCLASIASAYRYVKKLAGLEFIRHTLTSHSIPDLSDLENARYKDETAQEFIDKRREYLQRELRESQANHDAANIGRACA</sequence>
<protein>
    <submittedName>
        <fullName evidence="1">Uncharacterized protein</fullName>
    </submittedName>
</protein>
<dbReference type="Proteomes" id="UP000077002">
    <property type="component" value="Unassembled WGS sequence"/>
</dbReference>
<dbReference type="OrthoDB" id="2129362at2759"/>
<dbReference type="AlphaFoldDB" id="A0A177EY08"/>
<accession>A0A177EY08</accession>
<gene>
    <name evidence="1" type="ORF">AYO21_09513</name>
</gene>
<dbReference type="GeneID" id="34604646"/>
<dbReference type="RefSeq" id="XP_022508223.1">
    <property type="nucleotide sequence ID" value="XM_022659446.1"/>
</dbReference>
<dbReference type="EMBL" id="LVKK01000095">
    <property type="protein sequence ID" value="OAG36271.1"/>
    <property type="molecule type" value="Genomic_DNA"/>
</dbReference>
<keyword evidence="2" id="KW-1185">Reference proteome</keyword>
<name>A0A177EY08_9EURO</name>
<comment type="caution">
    <text evidence="1">The sequence shown here is derived from an EMBL/GenBank/DDBJ whole genome shotgun (WGS) entry which is preliminary data.</text>
</comment>